<feature type="transmembrane region" description="Helical" evidence="6">
    <location>
        <begin position="202"/>
        <end position="222"/>
    </location>
</feature>
<keyword evidence="5 6" id="KW-0472">Membrane</keyword>
<dbReference type="GO" id="GO:0016020">
    <property type="term" value="C:membrane"/>
    <property type="evidence" value="ECO:0007669"/>
    <property type="project" value="UniProtKB-SubCell"/>
</dbReference>
<dbReference type="PANTHER" id="PTHR23505">
    <property type="entry name" value="SPINSTER"/>
    <property type="match status" value="1"/>
</dbReference>
<protein>
    <submittedName>
        <fullName evidence="7">Uncharacterized protein</fullName>
    </submittedName>
</protein>
<feature type="transmembrane region" description="Helical" evidence="6">
    <location>
        <begin position="114"/>
        <end position="134"/>
    </location>
</feature>
<gene>
    <name evidence="7" type="ORF">RND71_034290</name>
</gene>
<dbReference type="AlphaFoldDB" id="A0AAE1V2E6"/>
<evidence type="ECO:0000313" key="7">
    <source>
        <dbReference type="EMBL" id="KAK4347951.1"/>
    </source>
</evidence>
<accession>A0AAE1V2E6</accession>
<feature type="transmembrane region" description="Helical" evidence="6">
    <location>
        <begin position="141"/>
        <end position="160"/>
    </location>
</feature>
<feature type="transmembrane region" description="Helical" evidence="6">
    <location>
        <begin position="81"/>
        <end position="102"/>
    </location>
</feature>
<evidence type="ECO:0000256" key="6">
    <source>
        <dbReference type="SAM" id="Phobius"/>
    </source>
</evidence>
<evidence type="ECO:0000256" key="2">
    <source>
        <dbReference type="ARBA" id="ARBA00022448"/>
    </source>
</evidence>
<keyword evidence="4 6" id="KW-1133">Transmembrane helix</keyword>
<evidence type="ECO:0000256" key="1">
    <source>
        <dbReference type="ARBA" id="ARBA00004141"/>
    </source>
</evidence>
<proteinExistence type="predicted"/>
<organism evidence="7 8">
    <name type="scientific">Anisodus tanguticus</name>
    <dbReference type="NCBI Taxonomy" id="243964"/>
    <lineage>
        <taxon>Eukaryota</taxon>
        <taxon>Viridiplantae</taxon>
        <taxon>Streptophyta</taxon>
        <taxon>Embryophyta</taxon>
        <taxon>Tracheophyta</taxon>
        <taxon>Spermatophyta</taxon>
        <taxon>Magnoliopsida</taxon>
        <taxon>eudicotyledons</taxon>
        <taxon>Gunneridae</taxon>
        <taxon>Pentapetalae</taxon>
        <taxon>asterids</taxon>
        <taxon>lamiids</taxon>
        <taxon>Solanales</taxon>
        <taxon>Solanaceae</taxon>
        <taxon>Solanoideae</taxon>
        <taxon>Hyoscyameae</taxon>
        <taxon>Anisodus</taxon>
    </lineage>
</organism>
<dbReference type="Proteomes" id="UP001291623">
    <property type="component" value="Unassembled WGS sequence"/>
</dbReference>
<evidence type="ECO:0000256" key="4">
    <source>
        <dbReference type="ARBA" id="ARBA00022989"/>
    </source>
</evidence>
<sequence>MLHFENMDSLDNRCRGSMVEHRAANAFAEAEMFLPLQRRDANAIFQKPKGCCLSGAAALMISVATPPVQKKKKSSFDHHSAAALFSLFAAGCAIEHMFGGVVADRISLLYPHSGRIMCAQFSAFMGIPFSWFLLRVVPQSVSSYFTFAVTLFLMGSAISWNSTASNAPVVGILAEKLYGYDAKSVDPMLGSAKEALALSKGLFSLMALPFGLCCLFYIPLYWTFRKDLENARIASIKETEVI</sequence>
<dbReference type="InterPro" id="IPR044770">
    <property type="entry name" value="MFS_spinster-like"/>
</dbReference>
<keyword evidence="2" id="KW-0813">Transport</keyword>
<reference evidence="7" key="1">
    <citation type="submission" date="2023-12" db="EMBL/GenBank/DDBJ databases">
        <title>Genome assembly of Anisodus tanguticus.</title>
        <authorList>
            <person name="Wang Y.-J."/>
        </authorList>
    </citation>
    <scope>NUCLEOTIDE SEQUENCE</scope>
    <source>
        <strain evidence="7">KB-2021</strain>
        <tissue evidence="7">Leaf</tissue>
    </source>
</reference>
<keyword evidence="3 6" id="KW-0812">Transmembrane</keyword>
<evidence type="ECO:0000256" key="3">
    <source>
        <dbReference type="ARBA" id="ARBA00022692"/>
    </source>
</evidence>
<keyword evidence="8" id="KW-1185">Reference proteome</keyword>
<comment type="subcellular location">
    <subcellularLocation>
        <location evidence="1">Membrane</location>
        <topology evidence="1">Multi-pass membrane protein</topology>
    </subcellularLocation>
</comment>
<dbReference type="EMBL" id="JAVYJV010000018">
    <property type="protein sequence ID" value="KAK4347951.1"/>
    <property type="molecule type" value="Genomic_DNA"/>
</dbReference>
<name>A0AAE1V2E6_9SOLA</name>
<dbReference type="PANTHER" id="PTHR23505:SF78">
    <property type="entry name" value="MAJOR FACILITATOR SUPERFAMILY PROTEIN"/>
    <property type="match status" value="1"/>
</dbReference>
<evidence type="ECO:0000313" key="8">
    <source>
        <dbReference type="Proteomes" id="UP001291623"/>
    </source>
</evidence>
<evidence type="ECO:0000256" key="5">
    <source>
        <dbReference type="ARBA" id="ARBA00023136"/>
    </source>
</evidence>
<comment type="caution">
    <text evidence="7">The sequence shown here is derived from an EMBL/GenBank/DDBJ whole genome shotgun (WGS) entry which is preliminary data.</text>
</comment>